<evidence type="ECO:0000313" key="2">
    <source>
        <dbReference type="EMBL" id="KCZ70799.1"/>
    </source>
</evidence>
<keyword evidence="3" id="KW-1185">Reference proteome</keyword>
<evidence type="ECO:0000313" key="3">
    <source>
        <dbReference type="Proteomes" id="UP000027153"/>
    </source>
</evidence>
<gene>
    <name evidence="2" type="ORF">ANME2D_02824</name>
</gene>
<dbReference type="InterPro" id="IPR036280">
    <property type="entry name" value="Multihaem_cyt_sf"/>
</dbReference>
<dbReference type="Proteomes" id="UP000027153">
    <property type="component" value="Unassembled WGS sequence"/>
</dbReference>
<proteinExistence type="predicted"/>
<comment type="caution">
    <text evidence="2">The sequence shown here is derived from an EMBL/GenBank/DDBJ whole genome shotgun (WGS) entry which is preliminary data.</text>
</comment>
<name>A0A062V4Q9_9EURY</name>
<dbReference type="PANTHER" id="PTHR35038">
    <property type="entry name" value="DISSIMILATORY SULFITE REDUCTASE SIRA"/>
    <property type="match status" value="1"/>
</dbReference>
<accession>A0A062V4Q9</accession>
<dbReference type="SUPFAM" id="SSF48695">
    <property type="entry name" value="Multiheme cytochromes"/>
    <property type="match status" value="1"/>
</dbReference>
<dbReference type="OrthoDB" id="148178at2157"/>
<evidence type="ECO:0000256" key="1">
    <source>
        <dbReference type="ARBA" id="ARBA00022729"/>
    </source>
</evidence>
<keyword evidence="1" id="KW-0732">Signal</keyword>
<dbReference type="EMBL" id="JMIY01000007">
    <property type="protein sequence ID" value="KCZ70799.1"/>
    <property type="molecule type" value="Genomic_DNA"/>
</dbReference>
<sequence>MDRKFSLAIIALVGIGVFALPATIALFAGQHSFYNIDATGNQIPCQKCHGDVKAELGSGFGYSPTTGTPGPHAKFKCEYCHRAEQGYSSGDDGYGLIYYRGDGFNGDGERSLVISIYDYETRAYPEYILAEGDISEAAPGVIGSISPGSGTGVLRYAGSYLRPAYRNGEPIDTNPTTRFGGFDPTRITNWRWRGAYYEPADLDGAGSRSVNPGSKYHAASLVSCMECHGGEYPVGHYSRLIDDERVNTEGIKCGDCHYGEAINLVTDLRAGGFGLTEDLRVDLETGELINLDTGEAEAHNAFVKTDPGNILRYQYGAANAACVSCHTHVAVDISFTNRYKIKLDAVAGSNGEWYVGDYSAEGSVFIPTYGNRSGGTYATGDKSINWVPGTDLYINGTGERITGLYNATDDSKAALTAELYDSEAALIAEP</sequence>
<dbReference type="RefSeq" id="WP_048092700.1">
    <property type="nucleotide sequence ID" value="NZ_JMIY01000007.1"/>
</dbReference>
<dbReference type="InterPro" id="IPR051829">
    <property type="entry name" value="Multiheme_Cytochr_ET"/>
</dbReference>
<dbReference type="AlphaFoldDB" id="A0A062V4Q9"/>
<dbReference type="PANTHER" id="PTHR35038:SF8">
    <property type="entry name" value="C-TYPE POLYHEME CYTOCHROME OMCC"/>
    <property type="match status" value="1"/>
</dbReference>
<dbReference type="GO" id="GO:0016491">
    <property type="term" value="F:oxidoreductase activity"/>
    <property type="evidence" value="ECO:0007669"/>
    <property type="project" value="TreeGrafter"/>
</dbReference>
<organism evidence="2 3">
    <name type="scientific">Candidatus Methanoperedens nitratireducens</name>
    <dbReference type="NCBI Taxonomy" id="1392998"/>
    <lineage>
        <taxon>Archaea</taxon>
        <taxon>Methanobacteriati</taxon>
        <taxon>Methanobacteriota</taxon>
        <taxon>Stenosarchaea group</taxon>
        <taxon>Methanomicrobia</taxon>
        <taxon>Methanosarcinales</taxon>
        <taxon>ANME-2 cluster</taxon>
        <taxon>Candidatus Methanoperedentaceae</taxon>
        <taxon>Candidatus Methanoperedens</taxon>
    </lineage>
</organism>
<reference evidence="2 3" key="1">
    <citation type="journal article" date="2013" name="Nature">
        <title>Anaerobic oxidation of methane coupled to nitrate reduction in a novel archaeal lineage.</title>
        <authorList>
            <person name="Haroon M.F."/>
            <person name="Hu S."/>
            <person name="Shi Y."/>
            <person name="Imelfort M."/>
            <person name="Keller J."/>
            <person name="Hugenholtz P."/>
            <person name="Yuan Z."/>
            <person name="Tyson G.W."/>
        </authorList>
    </citation>
    <scope>NUCLEOTIDE SEQUENCE [LARGE SCALE GENOMIC DNA]</scope>
    <source>
        <strain evidence="2 3">ANME-2d</strain>
    </source>
</reference>
<evidence type="ECO:0008006" key="4">
    <source>
        <dbReference type="Google" id="ProtNLM"/>
    </source>
</evidence>
<protein>
    <recommendedName>
        <fullName evidence="4">Cytochrome c-552/4 domain-containing protein</fullName>
    </recommendedName>
</protein>